<evidence type="ECO:0000259" key="4">
    <source>
        <dbReference type="Pfam" id="PF07992"/>
    </source>
</evidence>
<dbReference type="Gene3D" id="3.50.50.60">
    <property type="entry name" value="FAD/NAD(P)-binding domain"/>
    <property type="match status" value="2"/>
</dbReference>
<gene>
    <name evidence="5" type="ORF">GCM10025864_13020</name>
</gene>
<dbReference type="InterPro" id="IPR023753">
    <property type="entry name" value="FAD/NAD-binding_dom"/>
</dbReference>
<keyword evidence="2" id="KW-0560">Oxidoreductase</keyword>
<organism evidence="5 6">
    <name type="scientific">Luteimicrobium album</name>
    <dbReference type="NCBI Taxonomy" id="1054550"/>
    <lineage>
        <taxon>Bacteria</taxon>
        <taxon>Bacillati</taxon>
        <taxon>Actinomycetota</taxon>
        <taxon>Actinomycetes</taxon>
        <taxon>Micrococcales</taxon>
        <taxon>Luteimicrobium</taxon>
    </lineage>
</organism>
<dbReference type="Pfam" id="PF07992">
    <property type="entry name" value="Pyr_redox_2"/>
    <property type="match status" value="1"/>
</dbReference>
<evidence type="ECO:0000256" key="1">
    <source>
        <dbReference type="ARBA" id="ARBA00022630"/>
    </source>
</evidence>
<proteinExistence type="predicted"/>
<name>A0ABQ6I0R2_9MICO</name>
<keyword evidence="6" id="KW-1185">Reference proteome</keyword>
<feature type="domain" description="FAD/NAD(P)-binding" evidence="4">
    <location>
        <begin position="25"/>
        <end position="315"/>
    </location>
</feature>
<protein>
    <submittedName>
        <fullName evidence="5">Thioredoxin reductase</fullName>
    </submittedName>
</protein>
<sequence>MTTTPAPAPTEPTSAHETAAHKIWDAVVVGGGVAGLAAALMLGRARRRVLVLDAGAPRNRFTTHMHGVLGRDGTSPARLLADGRDEVASYGGAVRPAEVVDATADERSVTVTTSDGDTHRARHLVVATGLRDELPAVEGLARFWGRGVAHCPYCDGYEARDQRLVVLGTGPASIGQAQLIRQWSDRLTYVVHDAPAPTGEELAALEARGIGVERGRAVRADTTLGPDGERLAALVLDDGRPLDVDAVFTAPAPRPGDDLLLRLGAERASAGAGPGGPLPGQVPVDMLGRTTVPRVWAAGNVVAAYANVPVAIAAGTMAGAGVNHALVEEEVAAAVAARAATVAG</sequence>
<dbReference type="PANTHER" id="PTHR48105">
    <property type="entry name" value="THIOREDOXIN REDUCTASE 1-RELATED-RELATED"/>
    <property type="match status" value="1"/>
</dbReference>
<dbReference type="SUPFAM" id="SSF51905">
    <property type="entry name" value="FAD/NAD(P)-binding domain"/>
    <property type="match status" value="1"/>
</dbReference>
<dbReference type="EMBL" id="BSUK01000001">
    <property type="protein sequence ID" value="GMA23543.1"/>
    <property type="molecule type" value="Genomic_DNA"/>
</dbReference>
<evidence type="ECO:0000256" key="3">
    <source>
        <dbReference type="ARBA" id="ARBA00048132"/>
    </source>
</evidence>
<evidence type="ECO:0000313" key="5">
    <source>
        <dbReference type="EMBL" id="GMA23543.1"/>
    </source>
</evidence>
<keyword evidence="1" id="KW-0285">Flavoprotein</keyword>
<evidence type="ECO:0000256" key="2">
    <source>
        <dbReference type="ARBA" id="ARBA00023002"/>
    </source>
</evidence>
<comment type="caution">
    <text evidence="5">The sequence shown here is derived from an EMBL/GenBank/DDBJ whole genome shotgun (WGS) entry which is preliminary data.</text>
</comment>
<accession>A0ABQ6I0R2</accession>
<reference evidence="6" key="1">
    <citation type="journal article" date="2019" name="Int. J. Syst. Evol. Microbiol.">
        <title>The Global Catalogue of Microorganisms (GCM) 10K type strain sequencing project: providing services to taxonomists for standard genome sequencing and annotation.</title>
        <authorList>
            <consortium name="The Broad Institute Genomics Platform"/>
            <consortium name="The Broad Institute Genome Sequencing Center for Infectious Disease"/>
            <person name="Wu L."/>
            <person name="Ma J."/>
        </authorList>
    </citation>
    <scope>NUCLEOTIDE SEQUENCE [LARGE SCALE GENOMIC DNA]</scope>
    <source>
        <strain evidence="6">NBRC 106348</strain>
    </source>
</reference>
<dbReference type="PRINTS" id="PR00368">
    <property type="entry name" value="FADPNR"/>
</dbReference>
<dbReference type="Proteomes" id="UP001157091">
    <property type="component" value="Unassembled WGS sequence"/>
</dbReference>
<dbReference type="InterPro" id="IPR050097">
    <property type="entry name" value="Ferredoxin-NADP_redctase_2"/>
</dbReference>
<dbReference type="PRINTS" id="PR00469">
    <property type="entry name" value="PNDRDTASEII"/>
</dbReference>
<dbReference type="RefSeq" id="WP_284292534.1">
    <property type="nucleotide sequence ID" value="NZ_BSUK01000001.1"/>
</dbReference>
<dbReference type="InterPro" id="IPR036188">
    <property type="entry name" value="FAD/NAD-bd_sf"/>
</dbReference>
<evidence type="ECO:0000313" key="6">
    <source>
        <dbReference type="Proteomes" id="UP001157091"/>
    </source>
</evidence>
<comment type="catalytic activity">
    <reaction evidence="3">
        <text>[thioredoxin]-dithiol + NADP(+) = [thioredoxin]-disulfide + NADPH + H(+)</text>
        <dbReference type="Rhea" id="RHEA:20345"/>
        <dbReference type="Rhea" id="RHEA-COMP:10698"/>
        <dbReference type="Rhea" id="RHEA-COMP:10700"/>
        <dbReference type="ChEBI" id="CHEBI:15378"/>
        <dbReference type="ChEBI" id="CHEBI:29950"/>
        <dbReference type="ChEBI" id="CHEBI:50058"/>
        <dbReference type="ChEBI" id="CHEBI:57783"/>
        <dbReference type="ChEBI" id="CHEBI:58349"/>
        <dbReference type="EC" id="1.8.1.9"/>
    </reaction>
</comment>